<keyword evidence="6" id="KW-0238">DNA-binding</keyword>
<keyword evidence="2 8" id="KW-0645">Protease</keyword>
<accession>A0A5C6Q9H4</accession>
<dbReference type="Gene3D" id="3.90.1680.10">
    <property type="entry name" value="SOS response associated peptidase-like"/>
    <property type="match status" value="1"/>
</dbReference>
<dbReference type="PANTHER" id="PTHR13604">
    <property type="entry name" value="DC12-RELATED"/>
    <property type="match status" value="1"/>
</dbReference>
<keyword evidence="4 8" id="KW-0378">Hydrolase</keyword>
<dbReference type="EMBL" id="VOLT01000010">
    <property type="protein sequence ID" value="TWX65529.1"/>
    <property type="molecule type" value="Genomic_DNA"/>
</dbReference>
<dbReference type="SUPFAM" id="SSF143081">
    <property type="entry name" value="BB1717-like"/>
    <property type="match status" value="1"/>
</dbReference>
<gene>
    <name evidence="9" type="ORF">ESZ36_17130</name>
</gene>
<name>A0A5C6Q9H4_9GAMM</name>
<comment type="caution">
    <text evidence="9">The sequence shown here is derived from an EMBL/GenBank/DDBJ whole genome shotgun (WGS) entry which is preliminary data.</text>
</comment>
<dbReference type="EC" id="3.4.-.-" evidence="8"/>
<protein>
    <recommendedName>
        <fullName evidence="8">Abasic site processing protein</fullName>
        <ecNumber evidence="8">3.4.-.-</ecNumber>
    </recommendedName>
</protein>
<dbReference type="InterPro" id="IPR003738">
    <property type="entry name" value="SRAP"/>
</dbReference>
<proteinExistence type="inferred from homology"/>
<evidence type="ECO:0000256" key="5">
    <source>
        <dbReference type="ARBA" id="ARBA00023124"/>
    </source>
</evidence>
<dbReference type="PANTHER" id="PTHR13604:SF0">
    <property type="entry name" value="ABASIC SITE PROCESSING PROTEIN HMCES"/>
    <property type="match status" value="1"/>
</dbReference>
<reference evidence="9 10" key="1">
    <citation type="submission" date="2019-07" db="EMBL/GenBank/DDBJ databases">
        <title>Genomes of sea-ice associated Colwellia species.</title>
        <authorList>
            <person name="Bowman J.P."/>
        </authorList>
    </citation>
    <scope>NUCLEOTIDE SEQUENCE [LARGE SCALE GENOMIC DNA]</scope>
    <source>
        <strain evidence="9 10">ACAM 459</strain>
    </source>
</reference>
<keyword evidence="3" id="KW-0227">DNA damage</keyword>
<evidence type="ECO:0000313" key="10">
    <source>
        <dbReference type="Proteomes" id="UP000321822"/>
    </source>
</evidence>
<dbReference type="RefSeq" id="WP_146790138.1">
    <property type="nucleotide sequence ID" value="NZ_VOLT01000010.1"/>
</dbReference>
<evidence type="ECO:0000256" key="7">
    <source>
        <dbReference type="ARBA" id="ARBA00023239"/>
    </source>
</evidence>
<evidence type="ECO:0000256" key="3">
    <source>
        <dbReference type="ARBA" id="ARBA00022763"/>
    </source>
</evidence>
<evidence type="ECO:0000313" key="9">
    <source>
        <dbReference type="EMBL" id="TWX65529.1"/>
    </source>
</evidence>
<dbReference type="GO" id="GO:0006508">
    <property type="term" value="P:proteolysis"/>
    <property type="evidence" value="ECO:0007669"/>
    <property type="project" value="UniProtKB-KW"/>
</dbReference>
<evidence type="ECO:0000256" key="4">
    <source>
        <dbReference type="ARBA" id="ARBA00022801"/>
    </source>
</evidence>
<dbReference type="AlphaFoldDB" id="A0A5C6Q9H4"/>
<keyword evidence="5" id="KW-0190">Covalent protein-DNA linkage</keyword>
<sequence>MCGRFNASFDAGVRKLYTSLNINKIVDRPFDRRFVKSADTISIVRNVGHQRQVENATWWLLLDQTEKGFKPSKFTSFNTRYDKLNVPQSAGYQAYRSSRCIIAVKGFGETEFVNKKPVHYYDMVAEEGGLILGGLCREWQHQVTGEVKLSCSVITLPPHEKLKHIHSKAMPLILPQDLSLVDSWLDPNFNQVEQFESLLQPHIPQTLIAQQIDKPMTHQAISESQVINYD</sequence>
<dbReference type="Proteomes" id="UP000321822">
    <property type="component" value="Unassembled WGS sequence"/>
</dbReference>
<dbReference type="GO" id="GO:0003697">
    <property type="term" value="F:single-stranded DNA binding"/>
    <property type="evidence" value="ECO:0007669"/>
    <property type="project" value="InterPro"/>
</dbReference>
<dbReference type="OrthoDB" id="6192129at2"/>
<comment type="similarity">
    <text evidence="1 8">Belongs to the SOS response-associated peptidase family.</text>
</comment>
<organism evidence="9 10">
    <name type="scientific">Colwellia demingiae</name>
    <dbReference type="NCBI Taxonomy" id="89401"/>
    <lineage>
        <taxon>Bacteria</taxon>
        <taxon>Pseudomonadati</taxon>
        <taxon>Pseudomonadota</taxon>
        <taxon>Gammaproteobacteria</taxon>
        <taxon>Alteromonadales</taxon>
        <taxon>Colwelliaceae</taxon>
        <taxon>Colwellia</taxon>
    </lineage>
</organism>
<keyword evidence="10" id="KW-1185">Reference proteome</keyword>
<evidence type="ECO:0000256" key="8">
    <source>
        <dbReference type="RuleBase" id="RU364100"/>
    </source>
</evidence>
<evidence type="ECO:0000256" key="1">
    <source>
        <dbReference type="ARBA" id="ARBA00008136"/>
    </source>
</evidence>
<dbReference type="InterPro" id="IPR036590">
    <property type="entry name" value="SRAP-like"/>
</dbReference>
<dbReference type="GO" id="GO:0008233">
    <property type="term" value="F:peptidase activity"/>
    <property type="evidence" value="ECO:0007669"/>
    <property type="project" value="UniProtKB-KW"/>
</dbReference>
<evidence type="ECO:0000256" key="2">
    <source>
        <dbReference type="ARBA" id="ARBA00022670"/>
    </source>
</evidence>
<dbReference type="GO" id="GO:0016829">
    <property type="term" value="F:lyase activity"/>
    <property type="evidence" value="ECO:0007669"/>
    <property type="project" value="UniProtKB-KW"/>
</dbReference>
<dbReference type="GO" id="GO:0106300">
    <property type="term" value="P:protein-DNA covalent cross-linking repair"/>
    <property type="evidence" value="ECO:0007669"/>
    <property type="project" value="InterPro"/>
</dbReference>
<dbReference type="Pfam" id="PF02586">
    <property type="entry name" value="SRAP"/>
    <property type="match status" value="1"/>
</dbReference>
<keyword evidence="7" id="KW-0456">Lyase</keyword>
<evidence type="ECO:0000256" key="6">
    <source>
        <dbReference type="ARBA" id="ARBA00023125"/>
    </source>
</evidence>